<dbReference type="Proteomes" id="UP000277580">
    <property type="component" value="Unassembled WGS sequence"/>
</dbReference>
<dbReference type="InParanoid" id="A0A3N4K9V4"/>
<proteinExistence type="predicted"/>
<reference evidence="1 2" key="1">
    <citation type="journal article" date="2018" name="Nat. Ecol. Evol.">
        <title>Pezizomycetes genomes reveal the molecular basis of ectomycorrhizal truffle lifestyle.</title>
        <authorList>
            <person name="Murat C."/>
            <person name="Payen T."/>
            <person name="Noel B."/>
            <person name="Kuo A."/>
            <person name="Morin E."/>
            <person name="Chen J."/>
            <person name="Kohler A."/>
            <person name="Krizsan K."/>
            <person name="Balestrini R."/>
            <person name="Da Silva C."/>
            <person name="Montanini B."/>
            <person name="Hainaut M."/>
            <person name="Levati E."/>
            <person name="Barry K.W."/>
            <person name="Belfiori B."/>
            <person name="Cichocki N."/>
            <person name="Clum A."/>
            <person name="Dockter R.B."/>
            <person name="Fauchery L."/>
            <person name="Guy J."/>
            <person name="Iotti M."/>
            <person name="Le Tacon F."/>
            <person name="Lindquist E.A."/>
            <person name="Lipzen A."/>
            <person name="Malagnac F."/>
            <person name="Mello A."/>
            <person name="Molinier V."/>
            <person name="Miyauchi S."/>
            <person name="Poulain J."/>
            <person name="Riccioni C."/>
            <person name="Rubini A."/>
            <person name="Sitrit Y."/>
            <person name="Splivallo R."/>
            <person name="Traeger S."/>
            <person name="Wang M."/>
            <person name="Zifcakova L."/>
            <person name="Wipf D."/>
            <person name="Zambonelli A."/>
            <person name="Paolocci F."/>
            <person name="Nowrousian M."/>
            <person name="Ottonello S."/>
            <person name="Baldrian P."/>
            <person name="Spatafora J.W."/>
            <person name="Henrissat B."/>
            <person name="Nagy L.G."/>
            <person name="Aury J.M."/>
            <person name="Wincker P."/>
            <person name="Grigoriev I.V."/>
            <person name="Bonfante P."/>
            <person name="Martin F.M."/>
        </authorList>
    </citation>
    <scope>NUCLEOTIDE SEQUENCE [LARGE SCALE GENOMIC DNA]</scope>
    <source>
        <strain evidence="1 2">CCBAS932</strain>
    </source>
</reference>
<dbReference type="EMBL" id="ML119187">
    <property type="protein sequence ID" value="RPB07300.1"/>
    <property type="molecule type" value="Genomic_DNA"/>
</dbReference>
<evidence type="ECO:0000313" key="1">
    <source>
        <dbReference type="EMBL" id="RPB07300.1"/>
    </source>
</evidence>
<name>A0A3N4K9V4_9PEZI</name>
<accession>A0A3N4K9V4</accession>
<evidence type="ECO:0000313" key="2">
    <source>
        <dbReference type="Proteomes" id="UP000277580"/>
    </source>
</evidence>
<sequence length="165" mass="18525">MSRKNFHILFYSLFATGTHQQNLGPTSLYSQKRSHHNRHPAHTGKAATVLSVGQVTHRGQGPSPLPECRRVAFVRVEKGVDASRRENTGRVFLLKDLGNCSYVWCRDSLLAVYFPGCTFESEEEDSRQPQANYPAISDQIYLNFKAGTPWIYLETVSAPDLVIAV</sequence>
<protein>
    <submittedName>
        <fullName evidence="1">Uncharacterized protein</fullName>
    </submittedName>
</protein>
<organism evidence="1 2">
    <name type="scientific">Morchella conica CCBAS932</name>
    <dbReference type="NCBI Taxonomy" id="1392247"/>
    <lineage>
        <taxon>Eukaryota</taxon>
        <taxon>Fungi</taxon>
        <taxon>Dikarya</taxon>
        <taxon>Ascomycota</taxon>
        <taxon>Pezizomycotina</taxon>
        <taxon>Pezizomycetes</taxon>
        <taxon>Pezizales</taxon>
        <taxon>Morchellaceae</taxon>
        <taxon>Morchella</taxon>
    </lineage>
</organism>
<keyword evidence="2" id="KW-1185">Reference proteome</keyword>
<gene>
    <name evidence="1" type="ORF">P167DRAFT_549843</name>
</gene>
<dbReference type="AlphaFoldDB" id="A0A3N4K9V4"/>